<name>A0A2X3D1J0_KLEPN</name>
<keyword evidence="1" id="KW-0413">Isomerase</keyword>
<accession>A0A2X3D1J0</accession>
<gene>
    <name evidence="1" type="ORF">NCTC9128_02686</name>
</gene>
<evidence type="ECO:0000313" key="1">
    <source>
        <dbReference type="EMBL" id="SQC14595.1"/>
    </source>
</evidence>
<dbReference type="AlphaFoldDB" id="A0A2X3D1J0"/>
<reference evidence="1 2" key="1">
    <citation type="submission" date="2018-06" db="EMBL/GenBank/DDBJ databases">
        <authorList>
            <consortium name="Pathogen Informatics"/>
            <person name="Doyle S."/>
        </authorList>
    </citation>
    <scope>NUCLEOTIDE SEQUENCE [LARGE SCALE GENOMIC DNA]</scope>
    <source>
        <strain evidence="1 2">NCTC9128</strain>
    </source>
</reference>
<dbReference type="EMBL" id="UAWN01000012">
    <property type="protein sequence ID" value="SQC14595.1"/>
    <property type="molecule type" value="Genomic_DNA"/>
</dbReference>
<evidence type="ECO:0000313" key="2">
    <source>
        <dbReference type="Proteomes" id="UP000251088"/>
    </source>
</evidence>
<organism evidence="1 2">
    <name type="scientific">Klebsiella pneumoniae</name>
    <dbReference type="NCBI Taxonomy" id="573"/>
    <lineage>
        <taxon>Bacteria</taxon>
        <taxon>Pseudomonadati</taxon>
        <taxon>Pseudomonadota</taxon>
        <taxon>Gammaproteobacteria</taxon>
        <taxon>Enterobacterales</taxon>
        <taxon>Enterobacteriaceae</taxon>
        <taxon>Klebsiella/Raoultella group</taxon>
        <taxon>Klebsiella</taxon>
        <taxon>Klebsiella pneumoniae complex</taxon>
    </lineage>
</organism>
<protein>
    <submittedName>
        <fullName evidence="1">D-arabinose 5-phosphate isomerase</fullName>
    </submittedName>
</protein>
<dbReference type="GO" id="GO:0016853">
    <property type="term" value="F:isomerase activity"/>
    <property type="evidence" value="ECO:0007669"/>
    <property type="project" value="UniProtKB-KW"/>
</dbReference>
<sequence>MIRDNIMSQIDLPTDFDFQQAGRQVLEIEREGLASSINT</sequence>
<proteinExistence type="predicted"/>
<dbReference type="Proteomes" id="UP000251088">
    <property type="component" value="Unassembled WGS sequence"/>
</dbReference>